<sequence length="126" mass="14349">MSLVLYGESRTGKTLWARSLGPHVYNIGLVSGEECMKAPHVKYAIFDDIRGGIKFFPAFKEWLGAQATVSVKRLYRDPKLVTWGKPSIWISNEDPRLCMESGDVSWLEANARFIEIREPIFRASIE</sequence>
<accession>A0A411PW68</accession>
<evidence type="ECO:0000256" key="3">
    <source>
        <dbReference type="ARBA" id="ARBA00022562"/>
    </source>
</evidence>
<dbReference type="GeneID" id="80535891"/>
<name>A0A411PW68_9VIRU</name>
<keyword evidence="3" id="KW-1048">Host nucleus</keyword>
<dbReference type="RefSeq" id="YP_010797897.1">
    <property type="nucleotide sequence ID" value="NC_076248.1"/>
</dbReference>
<dbReference type="EMBL" id="MH444690">
    <property type="protein sequence ID" value="QBG49358.1"/>
    <property type="molecule type" value="Genomic_DNA"/>
</dbReference>
<organism evidence="4">
    <name type="scientific">Olive associated gemycircularvirus 1</name>
    <dbReference type="NCBI Taxonomy" id="2518602"/>
    <lineage>
        <taxon>Viruses</taxon>
        <taxon>Monodnaviria</taxon>
        <taxon>Shotokuvirae</taxon>
        <taxon>Cressdnaviricota</taxon>
        <taxon>Repensiviricetes</taxon>
        <taxon>Geplafuvirales</taxon>
        <taxon>Genomoviridae</taxon>
        <taxon>Gemycircularvirus</taxon>
        <taxon>Gemycircularvirus oltre1</taxon>
    </lineage>
</organism>
<dbReference type="KEGG" id="vg:80535891"/>
<comment type="subcellular location">
    <subcellularLocation>
        <location evidence="1">Host nucleus</location>
    </subcellularLocation>
</comment>
<dbReference type="GO" id="GO:0042025">
    <property type="term" value="C:host cell nucleus"/>
    <property type="evidence" value="ECO:0007669"/>
    <property type="project" value="UniProtKB-SubCell"/>
</dbReference>
<protein>
    <recommendedName>
        <fullName evidence="2">Replication-associated protein</fullName>
    </recommendedName>
</protein>
<dbReference type="Proteomes" id="UP000677415">
    <property type="component" value="Segment"/>
</dbReference>
<evidence type="ECO:0000313" key="5">
    <source>
        <dbReference type="Proteomes" id="UP000677415"/>
    </source>
</evidence>
<evidence type="ECO:0000256" key="2">
    <source>
        <dbReference type="ARBA" id="ARBA00014531"/>
    </source>
</evidence>
<keyword evidence="5" id="KW-1185">Reference proteome</keyword>
<evidence type="ECO:0000313" key="4">
    <source>
        <dbReference type="EMBL" id="QBG49358.1"/>
    </source>
</evidence>
<evidence type="ECO:0000256" key="1">
    <source>
        <dbReference type="ARBA" id="ARBA00004147"/>
    </source>
</evidence>
<dbReference type="InterPro" id="IPR027417">
    <property type="entry name" value="P-loop_NTPase"/>
</dbReference>
<reference evidence="4" key="1">
    <citation type="journal article" date="2019" name="Virus Res.">
        <title>Molecular characterisation of a novel gemycircularvirus associated with olive trees in Italy.</title>
        <authorList>
            <person name="Chiumenti M."/>
            <person name="Greco C."/>
            <person name="Antelmi I."/>
            <person name="Sion V."/>
            <person name="Altamura G."/>
            <person name="Nigro F."/>
            <person name="Saldarelli P."/>
        </authorList>
    </citation>
    <scope>NUCLEOTIDE SEQUENCE</scope>
    <source>
        <strain evidence="4">L1</strain>
    </source>
</reference>
<proteinExistence type="predicted"/>
<dbReference type="Gene3D" id="3.40.50.300">
    <property type="entry name" value="P-loop containing nucleotide triphosphate hydrolases"/>
    <property type="match status" value="1"/>
</dbReference>
<dbReference type="SUPFAM" id="SSF52540">
    <property type="entry name" value="P-loop containing nucleoside triphosphate hydrolases"/>
    <property type="match status" value="1"/>
</dbReference>